<comment type="caution">
    <text evidence="4">The sequence shown here is derived from an EMBL/GenBank/DDBJ whole genome shotgun (WGS) entry which is preliminary data.</text>
</comment>
<dbReference type="GO" id="GO:0008270">
    <property type="term" value="F:zinc ion binding"/>
    <property type="evidence" value="ECO:0007669"/>
    <property type="project" value="UniProtKB-KW"/>
</dbReference>
<evidence type="ECO:0000256" key="1">
    <source>
        <dbReference type="PROSITE-ProRule" id="PRU00047"/>
    </source>
</evidence>
<dbReference type="InterPro" id="IPR036875">
    <property type="entry name" value="Znf_CCHC_sf"/>
</dbReference>
<protein>
    <recommendedName>
        <fullName evidence="3">CCHC-type domain-containing protein</fullName>
    </recommendedName>
</protein>
<proteinExistence type="predicted"/>
<feature type="compositionally biased region" description="Basic and acidic residues" evidence="2">
    <location>
        <begin position="384"/>
        <end position="407"/>
    </location>
</feature>
<evidence type="ECO:0000259" key="3">
    <source>
        <dbReference type="PROSITE" id="PS50158"/>
    </source>
</evidence>
<sequence length="1644" mass="181673">MSTVESESRGALESDSEHGASSENSVDTETPLSATFSSDLLKSALKRAARKTYSVSWDETLSSAPKHSCLQLAEALLGCRSKSPCWTYLNFVNTEGRPLGTGVLAVCKAWGIKAHPDAPKEMGFHIDRMEKPKSWSWSVFKRKVEICVQASEGSTSPLRILLYSCTLPRFVVAQLKEMLVKEVRTDDDPAKVNTDSPLLNWQKVEDPDDTEYVGDDYLQRVQELYTGWISCCDRIAQKVENLMLEDDSRKEDSNPVLLMRRWCNLASRGGKMELGKIIDEETFLHGRLSTVCTGHVTISWKARIELYKLALQSFPRFREKDTGFSVFVGSLADESANINDTQDLARAVQRLADSSGCSTVDEYLGLDQDGSSTGKRSHSTSSDIPHRTHHNESKRPRTGEGKNRAPSRELASVKLGLPADLIKTRFDAGLCLRCGHTGHKVRDCPNAVSGSPGASVSSASEYPKRDVALLSLDSRTGKVSPQTLLTVPVRLINPHSVKGDSVPALAGLDTMSSVNLVESSLVRKLQCDLSDCPSHIRTVNGSVTAEASTFITVCLSGYIAELPFVVVSGLPRVDLLVGHSWLPQLGVTFSIPKPHSEEGELRVRDLYSPVTDQIRAAEESLVGRLGDIHALPGAPHYFGRLRRARTIANGEERADRLDDPRQSMVYEVWCDTSSVANHRQKPKSGHNVPFPPADFSKPLIGKLSVGQQAQFRAELQTFIDKGWWAEVPPSVAPELLRERYDQTQSPFRYPAVSFPIIQKAHKSTRCRLVTDCRQCNQFLAPASYEGFSVTDCISLIRANWRDCYALGFLDLSKAFYKVHLGDDGRLLILADGRTFECSRLAFGLVHGPASLSGQVLVLLNASFSGLMGRPINCTSTRAFVGLLPGLFVIPYYDDIIIFGLPHMCQRMAHILTSIAPLIGACFPEDKTDWVDSNKGVFRHLGCLWSRGTLGELYIQCPPAEEDSLTLDSPFSRRRIFQIAGARYDGIRLHPVARLVADKLRRWAGTSPYGNSRKGWDHKWTLPDRSLDSLRSLIAQGESDNFGHCQHTGVPPHHRHIFGFCDASDEGWGFLAYTGVLVPRTFPPDLSESNPAFHLLEACAGEWSPSNGSSKWHINRKEAHALFRCLECIYEWLNRFLDATSRFDSITVFCDNTSALSWALKTGPAARTYDRVALERLTGSLAELREAISQKFGVVVELRHISGLHNYLADQLSRHPSLGIPLPSLGSDDGCEAQSANEALGSHTSAEERPAAFTFLVVTDTEEAATVFDRGSSHKYALVEPLDLCLSSEEVHNGVTLLISSPSSENGGEVSHIEDSLNQLRPHDPAELRGIGDMSEEDILSHVSDVLRDSIRASEAKIANVPVTEILASLRAPHTQVAHSGFPEPSEASENLVQGSGHGPYLRWDSENGQKGGEIAPHIHDYINLVYSVFTLSRSERALNAEMVSAARHQPKFAFRCGDTVRLSRWINGRRETTGPYTILKQDEGNSLLYHLVGRDSPAPVSQLLPYIADIHRDAFDYAVRPSQDRLAVIIKDKLPGGVDPADLQDGVHWLLFSVDDTENDELVKRIYVAKFLHHSNRRGALVVQGLDRQADGSWKLPPRDERTSTQSTIAEESILGGRGFLPSRGGWRIPRPVKVWFNSCGVNL</sequence>
<dbReference type="InterPro" id="IPR043502">
    <property type="entry name" value="DNA/RNA_pol_sf"/>
</dbReference>
<dbReference type="Proteomes" id="UP000591131">
    <property type="component" value="Unassembled WGS sequence"/>
</dbReference>
<feature type="domain" description="CCHC-type" evidence="3">
    <location>
        <begin position="431"/>
        <end position="446"/>
    </location>
</feature>
<feature type="compositionally biased region" description="Basic and acidic residues" evidence="2">
    <location>
        <begin position="1"/>
        <end position="20"/>
    </location>
</feature>
<keyword evidence="5" id="KW-1185">Reference proteome</keyword>
<feature type="region of interest" description="Disordered" evidence="2">
    <location>
        <begin position="366"/>
        <end position="410"/>
    </location>
</feature>
<dbReference type="SUPFAM" id="SSF57756">
    <property type="entry name" value="Retrovirus zinc finger-like domains"/>
    <property type="match status" value="1"/>
</dbReference>
<organism evidence="4 5">
    <name type="scientific">Perkinsus chesapeaki</name>
    <name type="common">Clam parasite</name>
    <name type="synonym">Perkinsus andrewsi</name>
    <dbReference type="NCBI Taxonomy" id="330153"/>
    <lineage>
        <taxon>Eukaryota</taxon>
        <taxon>Sar</taxon>
        <taxon>Alveolata</taxon>
        <taxon>Perkinsozoa</taxon>
        <taxon>Perkinsea</taxon>
        <taxon>Perkinsida</taxon>
        <taxon>Perkinsidae</taxon>
        <taxon>Perkinsus</taxon>
    </lineage>
</organism>
<feature type="compositionally biased region" description="Low complexity" evidence="2">
    <location>
        <begin position="370"/>
        <end position="382"/>
    </location>
</feature>
<dbReference type="PROSITE" id="PS50158">
    <property type="entry name" value="ZF_CCHC"/>
    <property type="match status" value="1"/>
</dbReference>
<dbReference type="SMART" id="SM00343">
    <property type="entry name" value="ZnF_C2HC"/>
    <property type="match status" value="1"/>
</dbReference>
<reference evidence="4 5" key="1">
    <citation type="submission" date="2020-04" db="EMBL/GenBank/DDBJ databases">
        <title>Perkinsus chesapeaki whole genome sequence.</title>
        <authorList>
            <person name="Bogema D.R."/>
        </authorList>
    </citation>
    <scope>NUCLEOTIDE SEQUENCE [LARGE SCALE GENOMIC DNA]</scope>
    <source>
        <strain evidence="4">ATCC PRA-425</strain>
    </source>
</reference>
<evidence type="ECO:0000256" key="2">
    <source>
        <dbReference type="SAM" id="MobiDB-lite"/>
    </source>
</evidence>
<keyword evidence="1" id="KW-0862">Zinc</keyword>
<name>A0A7J6KXF1_PERCH</name>
<dbReference type="Gene3D" id="2.40.70.10">
    <property type="entry name" value="Acid Proteases"/>
    <property type="match status" value="1"/>
</dbReference>
<dbReference type="EMBL" id="JAAPAO010001095">
    <property type="protein sequence ID" value="KAF4651241.1"/>
    <property type="molecule type" value="Genomic_DNA"/>
</dbReference>
<dbReference type="InterPro" id="IPR021109">
    <property type="entry name" value="Peptidase_aspartic_dom_sf"/>
</dbReference>
<dbReference type="SUPFAM" id="SSF56672">
    <property type="entry name" value="DNA/RNA polymerases"/>
    <property type="match status" value="1"/>
</dbReference>
<evidence type="ECO:0000313" key="5">
    <source>
        <dbReference type="Proteomes" id="UP000591131"/>
    </source>
</evidence>
<dbReference type="GO" id="GO:0003676">
    <property type="term" value="F:nucleic acid binding"/>
    <property type="evidence" value="ECO:0007669"/>
    <property type="project" value="InterPro"/>
</dbReference>
<feature type="region of interest" description="Disordered" evidence="2">
    <location>
        <begin position="1"/>
        <end position="30"/>
    </location>
</feature>
<evidence type="ECO:0000313" key="4">
    <source>
        <dbReference type="EMBL" id="KAF4651241.1"/>
    </source>
</evidence>
<feature type="compositionally biased region" description="Polar residues" evidence="2">
    <location>
        <begin position="21"/>
        <end position="30"/>
    </location>
</feature>
<dbReference type="InterPro" id="IPR001878">
    <property type="entry name" value="Znf_CCHC"/>
</dbReference>
<accession>A0A7J6KXF1</accession>
<gene>
    <name evidence="4" type="ORF">FOL47_000526</name>
</gene>
<feature type="region of interest" description="Disordered" evidence="2">
    <location>
        <begin position="1376"/>
        <end position="1408"/>
    </location>
</feature>
<dbReference type="SUPFAM" id="SSF50630">
    <property type="entry name" value="Acid proteases"/>
    <property type="match status" value="1"/>
</dbReference>
<dbReference type="CDD" id="cd00303">
    <property type="entry name" value="retropepsin_like"/>
    <property type="match status" value="1"/>
</dbReference>
<keyword evidence="1" id="KW-0479">Metal-binding</keyword>
<dbReference type="CDD" id="cd09275">
    <property type="entry name" value="RNase_HI_RT_DIRS1"/>
    <property type="match status" value="1"/>
</dbReference>
<keyword evidence="1" id="KW-0863">Zinc-finger</keyword>
<dbReference type="OrthoDB" id="10312591at2759"/>